<dbReference type="AlphaFoldDB" id="A0A3B0XQA5"/>
<feature type="transmembrane region" description="Helical" evidence="6">
    <location>
        <begin position="7"/>
        <end position="24"/>
    </location>
</feature>
<name>A0A3B0XQA5_9ZZZZ</name>
<dbReference type="EMBL" id="UOFG01000249">
    <property type="protein sequence ID" value="VAW65427.1"/>
    <property type="molecule type" value="Genomic_DNA"/>
</dbReference>
<organism evidence="7">
    <name type="scientific">hydrothermal vent metagenome</name>
    <dbReference type="NCBI Taxonomy" id="652676"/>
    <lineage>
        <taxon>unclassified sequences</taxon>
        <taxon>metagenomes</taxon>
        <taxon>ecological metagenomes</taxon>
    </lineage>
</organism>
<keyword evidence="3 6" id="KW-0812">Transmembrane</keyword>
<dbReference type="InterPro" id="IPR010664">
    <property type="entry name" value="LipoPS_assembly_LptC-rel"/>
</dbReference>
<dbReference type="PANTHER" id="PTHR37481">
    <property type="entry name" value="LIPOPOLYSACCHARIDE EXPORT SYSTEM PROTEIN LPTC"/>
    <property type="match status" value="1"/>
</dbReference>
<dbReference type="GO" id="GO:0017089">
    <property type="term" value="F:glycolipid transfer activity"/>
    <property type="evidence" value="ECO:0007669"/>
    <property type="project" value="TreeGrafter"/>
</dbReference>
<dbReference type="GO" id="GO:0030288">
    <property type="term" value="C:outer membrane-bounded periplasmic space"/>
    <property type="evidence" value="ECO:0007669"/>
    <property type="project" value="TreeGrafter"/>
</dbReference>
<evidence type="ECO:0000256" key="1">
    <source>
        <dbReference type="ARBA" id="ARBA00022475"/>
    </source>
</evidence>
<evidence type="ECO:0008006" key="8">
    <source>
        <dbReference type="Google" id="ProtNLM"/>
    </source>
</evidence>
<evidence type="ECO:0000313" key="7">
    <source>
        <dbReference type="EMBL" id="VAW65427.1"/>
    </source>
</evidence>
<dbReference type="Pfam" id="PF06835">
    <property type="entry name" value="LptC"/>
    <property type="match status" value="1"/>
</dbReference>
<keyword evidence="2" id="KW-0997">Cell inner membrane</keyword>
<reference evidence="7" key="1">
    <citation type="submission" date="2018-06" db="EMBL/GenBank/DDBJ databases">
        <authorList>
            <person name="Zhirakovskaya E."/>
        </authorList>
    </citation>
    <scope>NUCLEOTIDE SEQUENCE</scope>
</reference>
<keyword evidence="4 6" id="KW-1133">Transmembrane helix</keyword>
<dbReference type="PANTHER" id="PTHR37481:SF1">
    <property type="entry name" value="LIPOPOLYSACCHARIDE EXPORT SYSTEM PROTEIN LPTC"/>
    <property type="match status" value="1"/>
</dbReference>
<sequence length="185" mass="21546">MRTFITLIIVITIVIITYWFQMGIKQQFETDPEISSHFPDYFMENFTITRMNAQGLPQYTLRAKKMLHYDDDGSAEIEQPFLTFNQVGSTITVQAKRAQYLKDKNVIYLHEDVIVFRTTKPEKNELSIHTDYLKINTQSRMAETDQIAKITTHFAKFNTVGLVFDGLQGSFKLMSQVKGIYEKPR</sequence>
<accession>A0A3B0XQA5</accession>
<gene>
    <name evidence="7" type="ORF">MNBD_GAMMA11-2357</name>
</gene>
<protein>
    <recommendedName>
        <fullName evidence="8">Lipopolysaccharide export system protein LptC</fullName>
    </recommendedName>
</protein>
<evidence type="ECO:0000256" key="6">
    <source>
        <dbReference type="SAM" id="Phobius"/>
    </source>
</evidence>
<dbReference type="InterPro" id="IPR052363">
    <property type="entry name" value="LPS_export_LptC"/>
</dbReference>
<evidence type="ECO:0000256" key="3">
    <source>
        <dbReference type="ARBA" id="ARBA00022692"/>
    </source>
</evidence>
<evidence type="ECO:0000256" key="2">
    <source>
        <dbReference type="ARBA" id="ARBA00022519"/>
    </source>
</evidence>
<dbReference type="GO" id="GO:0005886">
    <property type="term" value="C:plasma membrane"/>
    <property type="evidence" value="ECO:0007669"/>
    <property type="project" value="InterPro"/>
</dbReference>
<proteinExistence type="predicted"/>
<dbReference type="InterPro" id="IPR026265">
    <property type="entry name" value="LptC"/>
</dbReference>
<evidence type="ECO:0000256" key="4">
    <source>
        <dbReference type="ARBA" id="ARBA00022989"/>
    </source>
</evidence>
<dbReference type="Gene3D" id="2.60.450.10">
    <property type="entry name" value="Lipopolysaccharide (LPS) transport protein A like domain"/>
    <property type="match status" value="1"/>
</dbReference>
<keyword evidence="5 6" id="KW-0472">Membrane</keyword>
<evidence type="ECO:0000256" key="5">
    <source>
        <dbReference type="ARBA" id="ARBA00023136"/>
    </source>
</evidence>
<dbReference type="NCBIfam" id="TIGR04409">
    <property type="entry name" value="LptC_YrbK"/>
    <property type="match status" value="1"/>
</dbReference>
<dbReference type="GO" id="GO:0015221">
    <property type="term" value="F:lipopolysaccharide transmembrane transporter activity"/>
    <property type="evidence" value="ECO:0007669"/>
    <property type="project" value="InterPro"/>
</dbReference>
<keyword evidence="1" id="KW-1003">Cell membrane</keyword>